<comment type="subcellular location">
    <subcellularLocation>
        <location evidence="1">Membrane</location>
        <topology evidence="1">Single-pass type II membrane protein</topology>
    </subcellularLocation>
</comment>
<name>A0A8J4CC30_9CHLO</name>
<keyword evidence="5" id="KW-1133">Transmembrane helix</keyword>
<evidence type="ECO:0000313" key="9">
    <source>
        <dbReference type="EMBL" id="GIM08451.1"/>
    </source>
</evidence>
<evidence type="ECO:0000256" key="6">
    <source>
        <dbReference type="ARBA" id="ARBA00023136"/>
    </source>
</evidence>
<comment type="similarity">
    <text evidence="2">Belongs to the glycosyltransferase 31 family. Beta3-Gal-T subfamily.</text>
</comment>
<reference evidence="8" key="1">
    <citation type="journal article" date="2021" name="Proc. Natl. Acad. Sci. U.S.A.">
        <title>Three genomes in the algal genus Volvox reveal the fate of a haploid sex-determining region after a transition to homothallism.</title>
        <authorList>
            <person name="Yamamoto K."/>
            <person name="Hamaji T."/>
            <person name="Kawai-Toyooka H."/>
            <person name="Matsuzaki R."/>
            <person name="Takahashi F."/>
            <person name="Nishimura Y."/>
            <person name="Kawachi M."/>
            <person name="Noguchi H."/>
            <person name="Minakuchi Y."/>
            <person name="Umen J.G."/>
            <person name="Toyoda A."/>
            <person name="Nozaki H."/>
        </authorList>
    </citation>
    <scope>NUCLEOTIDE SEQUENCE</scope>
    <source>
        <strain evidence="9">NIES-3785</strain>
        <strain evidence="8">NIES-3786</strain>
    </source>
</reference>
<protein>
    <submittedName>
        <fullName evidence="8">Uncharacterized protein</fullName>
    </submittedName>
</protein>
<dbReference type="EMBL" id="BNCQ01000027">
    <property type="protein sequence ID" value="GIM08451.1"/>
    <property type="molecule type" value="Genomic_DNA"/>
</dbReference>
<accession>A0A8J4CC30</accession>
<evidence type="ECO:0000256" key="5">
    <source>
        <dbReference type="ARBA" id="ARBA00022989"/>
    </source>
</evidence>
<proteinExistence type="inferred from homology"/>
<dbReference type="Proteomes" id="UP000722791">
    <property type="component" value="Unassembled WGS sequence"/>
</dbReference>
<comment type="caution">
    <text evidence="8">The sequence shown here is derived from an EMBL/GenBank/DDBJ whole genome shotgun (WGS) entry which is preliminary data.</text>
</comment>
<dbReference type="InterPro" id="IPR026050">
    <property type="entry name" value="C1GALT1/C1GALT1_chp1"/>
</dbReference>
<feature type="compositionally biased region" description="Basic and acidic residues" evidence="7">
    <location>
        <begin position="173"/>
        <end position="189"/>
    </location>
</feature>
<evidence type="ECO:0000256" key="1">
    <source>
        <dbReference type="ARBA" id="ARBA00004606"/>
    </source>
</evidence>
<evidence type="ECO:0000256" key="3">
    <source>
        <dbReference type="ARBA" id="ARBA00022692"/>
    </source>
</evidence>
<keyword evidence="6" id="KW-0472">Membrane</keyword>
<keyword evidence="3" id="KW-0812">Transmembrane</keyword>
<evidence type="ECO:0000256" key="4">
    <source>
        <dbReference type="ARBA" id="ARBA00022968"/>
    </source>
</evidence>
<evidence type="ECO:0000256" key="2">
    <source>
        <dbReference type="ARBA" id="ARBA00006462"/>
    </source>
</evidence>
<gene>
    <name evidence="8" type="ORF">Vretifemale_9120</name>
    <name evidence="9" type="ORF">Vretimale_12458</name>
</gene>
<feature type="compositionally biased region" description="Low complexity" evidence="7">
    <location>
        <begin position="376"/>
        <end position="385"/>
    </location>
</feature>
<dbReference type="GO" id="GO:0016020">
    <property type="term" value="C:membrane"/>
    <property type="evidence" value="ECO:0007669"/>
    <property type="project" value="UniProtKB-SubCell"/>
</dbReference>
<evidence type="ECO:0000313" key="10">
    <source>
        <dbReference type="Proteomes" id="UP000747110"/>
    </source>
</evidence>
<feature type="region of interest" description="Disordered" evidence="7">
    <location>
        <begin position="342"/>
        <end position="385"/>
    </location>
</feature>
<evidence type="ECO:0000313" key="8">
    <source>
        <dbReference type="EMBL" id="GIL79838.1"/>
    </source>
</evidence>
<feature type="region of interest" description="Disordered" evidence="7">
    <location>
        <begin position="160"/>
        <end position="199"/>
    </location>
</feature>
<feature type="region of interest" description="Disordered" evidence="7">
    <location>
        <begin position="433"/>
        <end position="467"/>
    </location>
</feature>
<dbReference type="PANTHER" id="PTHR23033:SF50">
    <property type="entry name" value="HEXOSYLTRANSFERASE"/>
    <property type="match status" value="1"/>
</dbReference>
<feature type="compositionally biased region" description="Pro residues" evidence="7">
    <location>
        <begin position="439"/>
        <end position="448"/>
    </location>
</feature>
<dbReference type="OrthoDB" id="421979at2759"/>
<feature type="compositionally biased region" description="Low complexity" evidence="7">
    <location>
        <begin position="351"/>
        <end position="360"/>
    </location>
</feature>
<dbReference type="Proteomes" id="UP000747110">
    <property type="component" value="Unassembled WGS sequence"/>
</dbReference>
<keyword evidence="10" id="KW-1185">Reference proteome</keyword>
<keyword evidence="4" id="KW-0735">Signal-anchor</keyword>
<organism evidence="8 10">
    <name type="scientific">Volvox reticuliferus</name>
    <dbReference type="NCBI Taxonomy" id="1737510"/>
    <lineage>
        <taxon>Eukaryota</taxon>
        <taxon>Viridiplantae</taxon>
        <taxon>Chlorophyta</taxon>
        <taxon>core chlorophytes</taxon>
        <taxon>Chlorophyceae</taxon>
        <taxon>CS clade</taxon>
        <taxon>Chlamydomonadales</taxon>
        <taxon>Volvocaceae</taxon>
        <taxon>Volvox</taxon>
    </lineage>
</organism>
<dbReference type="PANTHER" id="PTHR23033">
    <property type="entry name" value="BETA1,3-GALACTOSYLTRANSFERASE"/>
    <property type="match status" value="1"/>
</dbReference>
<dbReference type="EMBL" id="BNCP01000016">
    <property type="protein sequence ID" value="GIL79838.1"/>
    <property type="molecule type" value="Genomic_DNA"/>
</dbReference>
<dbReference type="AlphaFoldDB" id="A0A8J4CC30"/>
<sequence>MMLLLALSDARIADDVAGRYYPAASCCSLTHIADVYDEMCISKLITNGAEGCSLLGSGPGAVAPPRTSAKSCEGRCSSIGLPKRLDTQPTLGPQWAAPQSSTSATIHTGIKHDSNALSYPEAFNTMGGCWPSPGPHVHDVTLEQVAPLSQTRNACSAQHDQTDSLSCGPRTRSYGDPHQESGCCREQRLGPETQPTQQEAQWRTKRLACGSQLAYVATAKSSIGPDIWGKVAAKTVQAATWRMICLGDSSCRCKGEPCGGGIALRQRQPLSLPLLLVMILAVLQGLMAPRPCAAASWPWVWGKSKAASAAVGSATPSPSHGWQFGGLLPYGWRKHDDAAAFSGDNLHSSRARSSGTTSGRTDSKAGSGKSRTRIRSGSWKSSSSKAQLAGQKAAFEQVTSHEYATSDSSGVAFRAGNVPVLVNPAGNVTELLEYDPLHRPPPPPPPPEGAKRLKTPSPQIDDDEGPRDLSDAQLALRELLLSNRLPYNPMEPYKLPAKVYVSSDFVFATGSFPARYILAQSTRSWRRDIRAFIAVNNTDDLPLLNEKNKVHQEHYEYFPDDGTGDLGKTFHGYMAGDTRAAMAPFLAHQYFGESYKWMLYGDDDTLFYMPAVKRLLAHLDPELPIAISDNLWFRARHPNLFAPRCLPCHLAVDADPQTLMEPPHKGSSNPEAPQPKTLHIPNVTVVMNGYLQFMLGVRSPADMESAKVQKLLTKNTFGDFNKSLAAISHLPPNASVPGVRYLPRPACPFCTARAACTPRPPRDHNVTGAGCFASGGHGGAGMIFSVGLLRRLAPERMKQCYMKIILAPGGDGMLSSCLWEAGYAFTDPGASTLARYDGNYLLFSSEAGKWMLHDPLTVLLRGKCDGRCKWLLRNAASHHGRGRHFQNFEQSAAYLYANVASYTATHKWLAFMAGRDEDLAKLHKLMTTGDSS</sequence>
<feature type="region of interest" description="Disordered" evidence="7">
    <location>
        <begin position="657"/>
        <end position="677"/>
    </location>
</feature>
<evidence type="ECO:0000256" key="7">
    <source>
        <dbReference type="SAM" id="MobiDB-lite"/>
    </source>
</evidence>